<organism evidence="1">
    <name type="scientific">Cyprideis torosa</name>
    <dbReference type="NCBI Taxonomy" id="163714"/>
    <lineage>
        <taxon>Eukaryota</taxon>
        <taxon>Metazoa</taxon>
        <taxon>Ecdysozoa</taxon>
        <taxon>Arthropoda</taxon>
        <taxon>Crustacea</taxon>
        <taxon>Oligostraca</taxon>
        <taxon>Ostracoda</taxon>
        <taxon>Podocopa</taxon>
        <taxon>Podocopida</taxon>
        <taxon>Cytherocopina</taxon>
        <taxon>Cytheroidea</taxon>
        <taxon>Cytherideidae</taxon>
        <taxon>Cyprideis</taxon>
    </lineage>
</organism>
<reference evidence="1" key="1">
    <citation type="submission" date="2020-11" db="EMBL/GenBank/DDBJ databases">
        <authorList>
            <person name="Tran Van P."/>
        </authorList>
    </citation>
    <scope>NUCLEOTIDE SEQUENCE</scope>
</reference>
<protein>
    <submittedName>
        <fullName evidence="1">Uncharacterized protein</fullName>
    </submittedName>
</protein>
<accession>A0A7R8ZHH7</accession>
<dbReference type="EMBL" id="OB660272">
    <property type="protein sequence ID" value="CAD7223896.1"/>
    <property type="molecule type" value="Genomic_DNA"/>
</dbReference>
<evidence type="ECO:0000313" key="1">
    <source>
        <dbReference type="EMBL" id="CAD7223896.1"/>
    </source>
</evidence>
<sequence length="90" mass="10578">MYRLWVLICCGLLVSIALNEAKPQMLGVEQSRIRQEVLMSMAENLARLAEENEAEDLQRRRPEPYTISWHVTFTKRPPLALEMEENPYLF</sequence>
<dbReference type="AlphaFoldDB" id="A0A7R8ZHH7"/>
<gene>
    <name evidence="1" type="ORF">CTOB1V02_LOCUS1869</name>
</gene>
<name>A0A7R8ZHH7_9CRUS</name>
<proteinExistence type="predicted"/>